<evidence type="ECO:0000313" key="1">
    <source>
        <dbReference type="EMBL" id="KAJ9611213.1"/>
    </source>
</evidence>
<evidence type="ECO:0000313" key="2">
    <source>
        <dbReference type="Proteomes" id="UP001172673"/>
    </source>
</evidence>
<protein>
    <submittedName>
        <fullName evidence="1">Uncharacterized protein</fullName>
    </submittedName>
</protein>
<gene>
    <name evidence="1" type="ORF">H2200_004396</name>
</gene>
<reference evidence="1" key="1">
    <citation type="submission" date="2022-10" db="EMBL/GenBank/DDBJ databases">
        <title>Culturing micro-colonial fungi from biological soil crusts in the Mojave desert and describing Neophaeococcomyces mojavensis, and introducing the new genera and species Taxawa tesnikishii.</title>
        <authorList>
            <person name="Kurbessoian T."/>
            <person name="Stajich J.E."/>
        </authorList>
    </citation>
    <scope>NUCLEOTIDE SEQUENCE</scope>
    <source>
        <strain evidence="1">TK_41</strain>
    </source>
</reference>
<dbReference type="AlphaFoldDB" id="A0AA38XD25"/>
<organism evidence="1 2">
    <name type="scientific">Cladophialophora chaetospira</name>
    <dbReference type="NCBI Taxonomy" id="386627"/>
    <lineage>
        <taxon>Eukaryota</taxon>
        <taxon>Fungi</taxon>
        <taxon>Dikarya</taxon>
        <taxon>Ascomycota</taxon>
        <taxon>Pezizomycotina</taxon>
        <taxon>Eurotiomycetes</taxon>
        <taxon>Chaetothyriomycetidae</taxon>
        <taxon>Chaetothyriales</taxon>
        <taxon>Herpotrichiellaceae</taxon>
        <taxon>Cladophialophora</taxon>
    </lineage>
</organism>
<dbReference type="PANTHER" id="PTHR37490">
    <property type="entry name" value="EXPRESSED PROTEIN"/>
    <property type="match status" value="1"/>
</dbReference>
<dbReference type="InterPro" id="IPR021838">
    <property type="entry name" value="DUF3431"/>
</dbReference>
<keyword evidence="2" id="KW-1185">Reference proteome</keyword>
<accession>A0AA38XD25</accession>
<sequence>MILFRRTSLLAVALGLFTLIYLVNHFRLFSSGKPPYIYGENDPKALYDPSLFHSGAAKPAGQNYTRMLVMGRLAKEDVSWLDKDLPDLPKTIYIVDAPDHSGLPANKGHEGMVYLTYIIDHYDSLPDVVLFFHPHKITWHNNILLDLSLSTTIKLLSDAHVMRQGYFNSRCHLDPGCRNWLHIDQSKWKYDHIHKPEEPFFTSKVFHDLFGADIPIPSSISQPCCAQFAVSGERIRQRPREDYIRYRSWLLSTPLEDTTSGRIMEYAWQYIFSGQFNFCPSQHKCYCDGYGICFEGGDEGLKAWLALLRQKEALDKKMVKVWEQGEAARTSEKYKLLQVQSAQFGTRLVDLREAAIRKGFDPKSRAQACGREWHEGDGF</sequence>
<dbReference type="Pfam" id="PF11913">
    <property type="entry name" value="DUF3431"/>
    <property type="match status" value="1"/>
</dbReference>
<dbReference type="EMBL" id="JAPDRK010000006">
    <property type="protein sequence ID" value="KAJ9611213.1"/>
    <property type="molecule type" value="Genomic_DNA"/>
</dbReference>
<dbReference type="PANTHER" id="PTHR37490:SF3">
    <property type="entry name" value="DUF3431 DOMAIN CONTAINING PROTEIN"/>
    <property type="match status" value="1"/>
</dbReference>
<comment type="caution">
    <text evidence="1">The sequence shown here is derived from an EMBL/GenBank/DDBJ whole genome shotgun (WGS) entry which is preliminary data.</text>
</comment>
<dbReference type="Proteomes" id="UP001172673">
    <property type="component" value="Unassembled WGS sequence"/>
</dbReference>
<proteinExistence type="predicted"/>
<name>A0AA38XD25_9EURO</name>